<dbReference type="InterPro" id="IPR036908">
    <property type="entry name" value="RlpA-like_sf"/>
</dbReference>
<dbReference type="AlphaFoldDB" id="A0A0W0Y816"/>
<feature type="chain" id="PRO_5006917400" description="Lytic transglycosylase MltA domain-containing protein" evidence="1">
    <location>
        <begin position="18"/>
        <end position="353"/>
    </location>
</feature>
<dbReference type="EMBL" id="LNYS01000002">
    <property type="protein sequence ID" value="KTD52659.1"/>
    <property type="molecule type" value="Genomic_DNA"/>
</dbReference>
<gene>
    <name evidence="2" type="ORF">Lqui_0112</name>
</gene>
<organism evidence="2 3">
    <name type="scientific">Legionella quinlivanii</name>
    <dbReference type="NCBI Taxonomy" id="45073"/>
    <lineage>
        <taxon>Bacteria</taxon>
        <taxon>Pseudomonadati</taxon>
        <taxon>Pseudomonadota</taxon>
        <taxon>Gammaproteobacteria</taxon>
        <taxon>Legionellales</taxon>
        <taxon>Legionellaceae</taxon>
        <taxon>Legionella</taxon>
    </lineage>
</organism>
<dbReference type="OrthoDB" id="6221043at2"/>
<evidence type="ECO:0008006" key="4">
    <source>
        <dbReference type="Google" id="ProtNLM"/>
    </source>
</evidence>
<keyword evidence="1" id="KW-0732">Signal</keyword>
<dbReference type="STRING" id="45073.Lqui_0112"/>
<name>A0A0W0Y816_9GAMM</name>
<evidence type="ECO:0000313" key="3">
    <source>
        <dbReference type="Proteomes" id="UP000054618"/>
    </source>
</evidence>
<comment type="caution">
    <text evidence="2">The sequence shown here is derived from an EMBL/GenBank/DDBJ whole genome shotgun (WGS) entry which is preliminary data.</text>
</comment>
<reference evidence="2 3" key="1">
    <citation type="submission" date="2015-11" db="EMBL/GenBank/DDBJ databases">
        <title>Genomic analysis of 38 Legionella species identifies large and diverse effector repertoires.</title>
        <authorList>
            <person name="Burstein D."/>
            <person name="Amaro F."/>
            <person name="Zusman T."/>
            <person name="Lifshitz Z."/>
            <person name="Cohen O."/>
            <person name="Gilbert J.A."/>
            <person name="Pupko T."/>
            <person name="Shuman H.A."/>
            <person name="Segal G."/>
        </authorList>
    </citation>
    <scope>NUCLEOTIDE SEQUENCE [LARGE SCALE GENOMIC DNA]</scope>
    <source>
        <strain evidence="2 3">CDC#1442-AUS-E</strain>
    </source>
</reference>
<dbReference type="Proteomes" id="UP000054618">
    <property type="component" value="Unassembled WGS sequence"/>
</dbReference>
<feature type="signal peptide" evidence="1">
    <location>
        <begin position="1"/>
        <end position="17"/>
    </location>
</feature>
<evidence type="ECO:0000313" key="2">
    <source>
        <dbReference type="EMBL" id="KTD52659.1"/>
    </source>
</evidence>
<proteinExistence type="predicted"/>
<evidence type="ECO:0000256" key="1">
    <source>
        <dbReference type="SAM" id="SignalP"/>
    </source>
</evidence>
<dbReference type="SUPFAM" id="SSF50685">
    <property type="entry name" value="Barwin-like endoglucanases"/>
    <property type="match status" value="1"/>
</dbReference>
<sequence>MLRRLLPFLLLSFTLAAAPQFKPMQPQLQSVYEINTQALCSTAKETLAYLNKGPGYDPQVIHGGKLVPVSLERVRKTLVFICQHQKQMSDPSFIRANFEFIRWYPDLTQAEKFTSGKPLLKNLPKDSVLMTKYFVHQANVSEKATSEHPYALYGLPNDEHQLTIEEANQHPELTRFRYGKQAILKGALKQKKVPVLAYLSRADLEEALMEGTLVASFPNGQQKIFNVHRCNNIAYDRNKKPYAQERFWYFREVEGIKGYGKDADHKITVNTEVTFAGDLQQLGLGKLLLIQYSNAQKQSITRMGILADTGGAFANNLYQVDYLAGSFSSREEFFRKTEKLPNYIAAYFLVLKA</sequence>
<dbReference type="PATRIC" id="fig|45073.5.peg.118"/>
<accession>A0A0W0Y816</accession>
<keyword evidence="3" id="KW-1185">Reference proteome</keyword>
<protein>
    <recommendedName>
        <fullName evidence="4">Lytic transglycosylase MltA domain-containing protein</fullName>
    </recommendedName>
</protein>
<dbReference type="RefSeq" id="WP_058506250.1">
    <property type="nucleotide sequence ID" value="NZ_CAAAIK010000018.1"/>
</dbReference>